<reference evidence="3 4" key="1">
    <citation type="submission" date="2024-09" db="EMBL/GenBank/DDBJ databases">
        <authorList>
            <person name="Sun Q."/>
            <person name="Mori K."/>
        </authorList>
    </citation>
    <scope>NUCLEOTIDE SEQUENCE [LARGE SCALE GENOMIC DNA]</scope>
    <source>
        <strain evidence="3 4">NCAIM B.02529</strain>
    </source>
</reference>
<sequence length="460" mass="50931">MKQETIYSSLTKDQPQSMKNKGIWKFLLPSLLGILLFLVPIPFQGKITIGVGIFAEYIQGLFTAQIPYVMTALITLSFLFAILKQVMNPHWMQNTIAEQLFGITPFWTGLRLVGAIFAIATLFQLGPSWVYAESTGGTVLFTLIPVLTTWFLFAALLMPFLMEFGLMEFIGTLLRKVMKPLFSLPGRSSIDATASWMGAGPVGVLITTQQYETGYYNKREASVIATNFSINSIAFSLVVISFIGLEHLFVPFYFSITIAVIIAAIIMPRIPPLSNKKNTYYAPVGKQISEDVPEGSSVLQHGKELALEKAQSVKSFRGVLKKGFINVLDIWFGLLPIVMALGTIALILAEFTPIFTWLSYPIVPVLEWMRIPEAEAAAPAMIVGFADMFLPAVIGKSIESELTRFIIAGVSITQLIYMSEIGVLLLKSKIPISFWELGVIFVQRTIITLPIITVLAHLLL</sequence>
<dbReference type="InterPro" id="IPR011642">
    <property type="entry name" value="Gate_dom"/>
</dbReference>
<feature type="transmembrane region" description="Helical" evidence="1">
    <location>
        <begin position="406"/>
        <end position="426"/>
    </location>
</feature>
<dbReference type="RefSeq" id="WP_377350954.1">
    <property type="nucleotide sequence ID" value="NZ_JBHLTP010000013.1"/>
</dbReference>
<proteinExistence type="predicted"/>
<dbReference type="Pfam" id="PF07670">
    <property type="entry name" value="Gate"/>
    <property type="match status" value="1"/>
</dbReference>
<feature type="transmembrane region" description="Helical" evidence="1">
    <location>
        <begin position="376"/>
        <end position="394"/>
    </location>
</feature>
<feature type="domain" description="Nucleoside transporter/FeoB GTPase Gate" evidence="2">
    <location>
        <begin position="147"/>
        <end position="245"/>
    </location>
</feature>
<feature type="transmembrane region" description="Helical" evidence="1">
    <location>
        <begin position="65"/>
        <end position="83"/>
    </location>
</feature>
<feature type="transmembrane region" description="Helical" evidence="1">
    <location>
        <begin position="26"/>
        <end position="45"/>
    </location>
</feature>
<evidence type="ECO:0000259" key="2">
    <source>
        <dbReference type="Pfam" id="PF07670"/>
    </source>
</evidence>
<keyword evidence="1" id="KW-0472">Membrane</keyword>
<feature type="transmembrane region" description="Helical" evidence="1">
    <location>
        <begin position="223"/>
        <end position="243"/>
    </location>
</feature>
<dbReference type="EMBL" id="JBHLTP010000013">
    <property type="protein sequence ID" value="MFC0525557.1"/>
    <property type="molecule type" value="Genomic_DNA"/>
</dbReference>
<name>A0ABV6LTC3_9BACI</name>
<gene>
    <name evidence="3" type="ORF">ACFFGV_18390</name>
</gene>
<feature type="transmembrane region" description="Helical" evidence="1">
    <location>
        <begin position="432"/>
        <end position="459"/>
    </location>
</feature>
<feature type="transmembrane region" description="Helical" evidence="1">
    <location>
        <begin position="138"/>
        <end position="161"/>
    </location>
</feature>
<keyword evidence="1" id="KW-0812">Transmembrane</keyword>
<evidence type="ECO:0000256" key="1">
    <source>
        <dbReference type="SAM" id="Phobius"/>
    </source>
</evidence>
<evidence type="ECO:0000313" key="3">
    <source>
        <dbReference type="EMBL" id="MFC0525557.1"/>
    </source>
</evidence>
<feature type="transmembrane region" description="Helical" evidence="1">
    <location>
        <begin position="249"/>
        <end position="267"/>
    </location>
</feature>
<comment type="caution">
    <text evidence="3">The sequence shown here is derived from an EMBL/GenBank/DDBJ whole genome shotgun (WGS) entry which is preliminary data.</text>
</comment>
<dbReference type="Proteomes" id="UP001589836">
    <property type="component" value="Unassembled WGS sequence"/>
</dbReference>
<accession>A0ABV6LTC3</accession>
<evidence type="ECO:0000313" key="4">
    <source>
        <dbReference type="Proteomes" id="UP001589836"/>
    </source>
</evidence>
<feature type="transmembrane region" description="Helical" evidence="1">
    <location>
        <begin position="330"/>
        <end position="356"/>
    </location>
</feature>
<protein>
    <submittedName>
        <fullName evidence="3">YjiH family protein</fullName>
    </submittedName>
</protein>
<feature type="transmembrane region" description="Helical" evidence="1">
    <location>
        <begin position="104"/>
        <end position="126"/>
    </location>
</feature>
<keyword evidence="4" id="KW-1185">Reference proteome</keyword>
<organism evidence="3 4">
    <name type="scientific">Pontibacillus salicampi</name>
    <dbReference type="NCBI Taxonomy" id="1449801"/>
    <lineage>
        <taxon>Bacteria</taxon>
        <taxon>Bacillati</taxon>
        <taxon>Bacillota</taxon>
        <taxon>Bacilli</taxon>
        <taxon>Bacillales</taxon>
        <taxon>Bacillaceae</taxon>
        <taxon>Pontibacillus</taxon>
    </lineage>
</organism>
<keyword evidence="1" id="KW-1133">Transmembrane helix</keyword>